<sequence>MVKEEASSPDGIDDEMDELESWQSSWEDGDNDVRDPISYWHERRRRYPRLSRMALDFLTIQPMSAECERLFAAAGRMVTPLRSRLDADIIGICQVLRSWLRDGVIDELDELFLPVEESTGAGADETPWVAMGCEGKEMEERGWI</sequence>
<dbReference type="Proteomes" id="UP000285860">
    <property type="component" value="Unassembled WGS sequence"/>
</dbReference>
<reference evidence="3 4" key="1">
    <citation type="journal article" date="2018" name="Sci. Rep.">
        <title>Characterisation of pathogen-specific regions and novel effector candidates in Fusarium oxysporum f. sp. cepae.</title>
        <authorList>
            <person name="Armitage A.D."/>
            <person name="Taylor A."/>
            <person name="Sobczyk M.K."/>
            <person name="Baxter L."/>
            <person name="Greenfield B.P."/>
            <person name="Bates H.J."/>
            <person name="Wilson F."/>
            <person name="Jackson A.C."/>
            <person name="Ott S."/>
            <person name="Harrison R.J."/>
            <person name="Clarkson J.P."/>
        </authorList>
    </citation>
    <scope>NUCLEOTIDE SEQUENCE [LARGE SCALE GENOMIC DNA]</scope>
    <source>
        <strain evidence="3 4">Fo_A28</strain>
    </source>
</reference>
<feature type="region of interest" description="Disordered" evidence="1">
    <location>
        <begin position="1"/>
        <end position="27"/>
    </location>
</feature>
<proteinExistence type="predicted"/>
<evidence type="ECO:0000256" key="1">
    <source>
        <dbReference type="SAM" id="MobiDB-lite"/>
    </source>
</evidence>
<feature type="compositionally biased region" description="Acidic residues" evidence="1">
    <location>
        <begin position="11"/>
        <end position="20"/>
    </location>
</feature>
<dbReference type="VEuPathDB" id="FungiDB:HZS61_004516"/>
<evidence type="ECO:0000313" key="3">
    <source>
        <dbReference type="EMBL" id="RKK65807.1"/>
    </source>
</evidence>
<gene>
    <name evidence="3" type="ORF">BFJ68_g18627</name>
</gene>
<feature type="domain" description="HAT C-terminal dimerisation" evidence="2">
    <location>
        <begin position="20"/>
        <end position="100"/>
    </location>
</feature>
<name>A0A420MCP0_FUSOX</name>
<comment type="caution">
    <text evidence="3">The sequence shown here is derived from an EMBL/GenBank/DDBJ whole genome shotgun (WGS) entry which is preliminary data.</text>
</comment>
<dbReference type="Pfam" id="PF05699">
    <property type="entry name" value="Dimer_Tnp_hAT"/>
    <property type="match status" value="1"/>
</dbReference>
<dbReference type="InterPro" id="IPR008906">
    <property type="entry name" value="HATC_C_dom"/>
</dbReference>
<dbReference type="EMBL" id="MRCY01002143">
    <property type="protein sequence ID" value="RKK65807.1"/>
    <property type="molecule type" value="Genomic_DNA"/>
</dbReference>
<accession>A0A420MCP0</accession>
<protein>
    <recommendedName>
        <fullName evidence="2">HAT C-terminal dimerisation domain-containing protein</fullName>
    </recommendedName>
</protein>
<dbReference type="VEuPathDB" id="FungiDB:FOC4_g10000785"/>
<dbReference type="SUPFAM" id="SSF53098">
    <property type="entry name" value="Ribonuclease H-like"/>
    <property type="match status" value="1"/>
</dbReference>
<organism evidence="3 4">
    <name type="scientific">Fusarium oxysporum</name>
    <name type="common">Fusarium vascular wilt</name>
    <dbReference type="NCBI Taxonomy" id="5507"/>
    <lineage>
        <taxon>Eukaryota</taxon>
        <taxon>Fungi</taxon>
        <taxon>Dikarya</taxon>
        <taxon>Ascomycota</taxon>
        <taxon>Pezizomycotina</taxon>
        <taxon>Sordariomycetes</taxon>
        <taxon>Hypocreomycetidae</taxon>
        <taxon>Hypocreales</taxon>
        <taxon>Nectriaceae</taxon>
        <taxon>Fusarium</taxon>
        <taxon>Fusarium oxysporum species complex</taxon>
    </lineage>
</organism>
<dbReference type="InterPro" id="IPR012337">
    <property type="entry name" value="RNaseH-like_sf"/>
</dbReference>
<dbReference type="GO" id="GO:0046983">
    <property type="term" value="F:protein dimerization activity"/>
    <property type="evidence" value="ECO:0007669"/>
    <property type="project" value="InterPro"/>
</dbReference>
<evidence type="ECO:0000259" key="2">
    <source>
        <dbReference type="Pfam" id="PF05699"/>
    </source>
</evidence>
<dbReference type="PANTHER" id="PTHR47611">
    <property type="entry name" value="HAT DIMERISATION DOMAIN, C-TERMINAL"/>
    <property type="match status" value="1"/>
</dbReference>
<dbReference type="PANTHER" id="PTHR47611:SF1">
    <property type="entry name" value="CCHC-TYPE DOMAIN-CONTAINING PROTEIN"/>
    <property type="match status" value="1"/>
</dbReference>
<evidence type="ECO:0000313" key="4">
    <source>
        <dbReference type="Proteomes" id="UP000285860"/>
    </source>
</evidence>
<dbReference type="AlphaFoldDB" id="A0A420MCP0"/>